<evidence type="ECO:0000313" key="3">
    <source>
        <dbReference type="EMBL" id="ONH25246.1"/>
    </source>
</evidence>
<dbReference type="SUPFAM" id="SSF50129">
    <property type="entry name" value="GroES-like"/>
    <property type="match status" value="1"/>
</dbReference>
<evidence type="ECO:0000313" key="4">
    <source>
        <dbReference type="Proteomes" id="UP000188929"/>
    </source>
</evidence>
<dbReference type="InterPro" id="IPR036291">
    <property type="entry name" value="NAD(P)-bd_dom_sf"/>
</dbReference>
<dbReference type="PANTHER" id="PTHR43205:SF7">
    <property type="entry name" value="PROSTAGLANDIN REDUCTASE 1"/>
    <property type="match status" value="1"/>
</dbReference>
<dbReference type="Pfam" id="PF16884">
    <property type="entry name" value="ADH_N_2"/>
    <property type="match status" value="1"/>
</dbReference>
<dbReference type="Pfam" id="PF00107">
    <property type="entry name" value="ADH_zinc_N"/>
    <property type="match status" value="1"/>
</dbReference>
<dbReference type="InterPro" id="IPR045010">
    <property type="entry name" value="MDR_fam"/>
</dbReference>
<dbReference type="GO" id="GO:0016628">
    <property type="term" value="F:oxidoreductase activity, acting on the CH-CH group of donors, NAD or NADP as acceptor"/>
    <property type="evidence" value="ECO:0007669"/>
    <property type="project" value="InterPro"/>
</dbReference>
<dbReference type="Proteomes" id="UP000188929">
    <property type="component" value="Unassembled WGS sequence"/>
</dbReference>
<organism evidence="3 4">
    <name type="scientific">Pseudofrankia asymbiotica</name>
    <dbReference type="NCBI Taxonomy" id="1834516"/>
    <lineage>
        <taxon>Bacteria</taxon>
        <taxon>Bacillati</taxon>
        <taxon>Actinomycetota</taxon>
        <taxon>Actinomycetes</taxon>
        <taxon>Frankiales</taxon>
        <taxon>Frankiaceae</taxon>
        <taxon>Pseudofrankia</taxon>
    </lineage>
</organism>
<gene>
    <name evidence="3" type="ORF">BL253_28180</name>
</gene>
<comment type="caution">
    <text evidence="3">The sequence shown here is derived from an EMBL/GenBank/DDBJ whole genome shotgun (WGS) entry which is preliminary data.</text>
</comment>
<evidence type="ECO:0000256" key="1">
    <source>
        <dbReference type="ARBA" id="ARBA00023002"/>
    </source>
</evidence>
<dbReference type="InterPro" id="IPR020843">
    <property type="entry name" value="ER"/>
</dbReference>
<keyword evidence="4" id="KW-1185">Reference proteome</keyword>
<dbReference type="InterPro" id="IPR013149">
    <property type="entry name" value="ADH-like_C"/>
</dbReference>
<dbReference type="STRING" id="1834516.BL253_28180"/>
<name>A0A1V2I3Z6_9ACTN</name>
<keyword evidence="1" id="KW-0560">Oxidoreductase</keyword>
<feature type="domain" description="Enoyl reductase (ER)" evidence="2">
    <location>
        <begin position="24"/>
        <end position="340"/>
    </location>
</feature>
<dbReference type="CDD" id="cd05288">
    <property type="entry name" value="PGDH"/>
    <property type="match status" value="1"/>
</dbReference>
<dbReference type="AlphaFoldDB" id="A0A1V2I3Z6"/>
<dbReference type="SUPFAM" id="SSF51735">
    <property type="entry name" value="NAD(P)-binding Rossmann-fold domains"/>
    <property type="match status" value="1"/>
</dbReference>
<accession>A0A1V2I3Z6</accession>
<dbReference type="FunFam" id="3.40.50.720:FF:000121">
    <property type="entry name" value="Prostaglandin reductase 2"/>
    <property type="match status" value="1"/>
</dbReference>
<proteinExistence type="predicted"/>
<sequence length="345" mass="35712">MSVNPDHPAANHQVVLARRPAGPVALDDFRLETAPVPSRGADEVLLRNIFASVSPAARAAMQGPTYRPQLTEGEVIPAGVVAEVVAGPPAGPPPGTLVATLFGGWANYTAVPATAVRELPLDLRGPLVRHLSLYGLNGLTGYFGVVGVARVRAEETVVVSGAAGGVGHVAGQVARLVGARVVGITGSDRKNAVLEKELGFAATVNRHSDSFGDDLRAACPDGVDAYFDTVGGPMLETVLPLMAGHGRVVCCGATAQYDADQPPDRGPRGFPLLAIVKSLRIEGFLVHDFQADWSEALTRLDQWAEGGQLTVLEDVRDGLGSAAAAMVDLMAGNSTGQLAVRVAGL</sequence>
<dbReference type="SMART" id="SM00829">
    <property type="entry name" value="PKS_ER"/>
    <property type="match status" value="1"/>
</dbReference>
<dbReference type="InterPro" id="IPR041694">
    <property type="entry name" value="ADH_N_2"/>
</dbReference>
<evidence type="ECO:0000259" key="2">
    <source>
        <dbReference type="SMART" id="SM00829"/>
    </source>
</evidence>
<dbReference type="Gene3D" id="3.90.180.10">
    <property type="entry name" value="Medium-chain alcohol dehydrogenases, catalytic domain"/>
    <property type="match status" value="1"/>
</dbReference>
<dbReference type="EMBL" id="MOMC01000062">
    <property type="protein sequence ID" value="ONH25246.1"/>
    <property type="molecule type" value="Genomic_DNA"/>
</dbReference>
<reference evidence="4" key="1">
    <citation type="submission" date="2016-10" db="EMBL/GenBank/DDBJ databases">
        <title>Frankia sp. NRRL B-16386 Genome sequencing.</title>
        <authorList>
            <person name="Ghodhbane-Gtari F."/>
            <person name="Swanson E."/>
            <person name="Gueddou A."/>
            <person name="Hezbri K."/>
            <person name="Ktari K."/>
            <person name="Nouioui I."/>
            <person name="Morris K."/>
            <person name="Simpson S."/>
            <person name="Abebe-Akele F."/>
            <person name="Thomas K."/>
            <person name="Gtari M."/>
            <person name="Tisa L.S."/>
        </authorList>
    </citation>
    <scope>NUCLEOTIDE SEQUENCE [LARGE SCALE GENOMIC DNA]</scope>
    <source>
        <strain evidence="4">NRRL B-16386</strain>
    </source>
</reference>
<dbReference type="Gene3D" id="3.40.50.720">
    <property type="entry name" value="NAD(P)-binding Rossmann-like Domain"/>
    <property type="match status" value="1"/>
</dbReference>
<dbReference type="PANTHER" id="PTHR43205">
    <property type="entry name" value="PROSTAGLANDIN REDUCTASE"/>
    <property type="match status" value="1"/>
</dbReference>
<dbReference type="OrthoDB" id="9805663at2"/>
<protein>
    <recommendedName>
        <fullName evidence="2">Enoyl reductase (ER) domain-containing protein</fullName>
    </recommendedName>
</protein>
<dbReference type="InterPro" id="IPR011032">
    <property type="entry name" value="GroES-like_sf"/>
</dbReference>
<dbReference type="RefSeq" id="WP_076820415.1">
    <property type="nucleotide sequence ID" value="NZ_MOMC01000062.1"/>
</dbReference>